<evidence type="ECO:0000313" key="12">
    <source>
        <dbReference type="EMBL" id="KAK0547477.1"/>
    </source>
</evidence>
<keyword evidence="7 12" id="KW-0269">Exonuclease</keyword>
<dbReference type="InterPro" id="IPR036397">
    <property type="entry name" value="RNaseH_sf"/>
</dbReference>
<feature type="region of interest" description="Disordered" evidence="10">
    <location>
        <begin position="299"/>
        <end position="331"/>
    </location>
</feature>
<dbReference type="InterPro" id="IPR037431">
    <property type="entry name" value="REX4_DEDDh_dom"/>
</dbReference>
<evidence type="ECO:0000313" key="13">
    <source>
        <dbReference type="Proteomes" id="UP001176517"/>
    </source>
</evidence>
<feature type="compositionally biased region" description="Low complexity" evidence="10">
    <location>
        <begin position="1"/>
        <end position="14"/>
    </location>
</feature>
<feature type="domain" description="Exonuclease" evidence="11">
    <location>
        <begin position="115"/>
        <end position="278"/>
    </location>
</feature>
<evidence type="ECO:0000256" key="6">
    <source>
        <dbReference type="ARBA" id="ARBA00022801"/>
    </source>
</evidence>
<accession>A0AAN6GM02</accession>
<evidence type="ECO:0000256" key="5">
    <source>
        <dbReference type="ARBA" id="ARBA00022722"/>
    </source>
</evidence>
<dbReference type="GO" id="GO:0008408">
    <property type="term" value="F:3'-5' exonuclease activity"/>
    <property type="evidence" value="ECO:0007669"/>
    <property type="project" value="InterPro"/>
</dbReference>
<dbReference type="GO" id="GO:0003676">
    <property type="term" value="F:nucleic acid binding"/>
    <property type="evidence" value="ECO:0007669"/>
    <property type="project" value="InterPro"/>
</dbReference>
<proteinExistence type="inferred from homology"/>
<dbReference type="Gene3D" id="3.30.420.10">
    <property type="entry name" value="Ribonuclease H-like superfamily/Ribonuclease H"/>
    <property type="match status" value="1"/>
</dbReference>
<dbReference type="FunFam" id="3.30.420.10:FF:000007">
    <property type="entry name" value="Interferon-stimulated exonuclease gene 20"/>
    <property type="match status" value="1"/>
</dbReference>
<dbReference type="InterPro" id="IPR013520">
    <property type="entry name" value="Ribonucl_H"/>
</dbReference>
<dbReference type="InterPro" id="IPR012337">
    <property type="entry name" value="RNaseH-like_sf"/>
</dbReference>
<feature type="region of interest" description="Disordered" evidence="10">
    <location>
        <begin position="375"/>
        <end position="427"/>
    </location>
</feature>
<dbReference type="SUPFAM" id="SSF53098">
    <property type="entry name" value="Ribonuclease H-like"/>
    <property type="match status" value="1"/>
</dbReference>
<keyword evidence="13" id="KW-1185">Reference proteome</keyword>
<evidence type="ECO:0000256" key="4">
    <source>
        <dbReference type="ARBA" id="ARBA00022552"/>
    </source>
</evidence>
<sequence>MAPSSSSARSSASEPRAKKQKTKPSGPKLIFNIIDPSKPSAASSSSSSSSSRRPSSTSSSSRYHSTHADAQHSSLDGITVQLTPAQERAEQERKQRIILGGDDATASPAKREPGHYIAIDCEMVGVGPNGSESVLARVSLVNWHGYTLYDTFVRPAEKVTDYRTWVSGVRPRDVANAPEFSVVQKRVAEIIAGKVLVGHAIHNDLRALLLSHPHVNIRDTATYVGFRELARTKHPSLRVLAKLVLGIDIQRQGQEHSSVEDARATMAIFRAHKSAWDQHLGKGPGLSKKYRLEIEQQQVAEGDTSADTSTASVVDVNGRGRRRSSSSASVSVRSESKIAAVLRKAGGETLSSSRRISVNASGDSILVPAKRSAAEAGADSSLGSKQSKTATNGKGRQGDVAATQQGTAAPRKRKKVVAKSNWWNDPL</sequence>
<reference evidence="12" key="1">
    <citation type="journal article" date="2023" name="PhytoFront">
        <title>Draft Genome Resources of Seven Strains of Tilletia horrida, Causal Agent of Kernel Smut of Rice.</title>
        <authorList>
            <person name="Khanal S."/>
            <person name="Antony Babu S."/>
            <person name="Zhou X.G."/>
        </authorList>
    </citation>
    <scope>NUCLEOTIDE SEQUENCE</scope>
    <source>
        <strain evidence="12">TX6</strain>
    </source>
</reference>
<comment type="subcellular location">
    <subcellularLocation>
        <location evidence="1">Nucleus</location>
    </subcellularLocation>
</comment>
<name>A0AAN6GM02_9BASI</name>
<dbReference type="Proteomes" id="UP001176517">
    <property type="component" value="Unassembled WGS sequence"/>
</dbReference>
<dbReference type="SMART" id="SM00479">
    <property type="entry name" value="EXOIII"/>
    <property type="match status" value="1"/>
</dbReference>
<feature type="compositionally biased region" description="Polar residues" evidence="10">
    <location>
        <begin position="381"/>
        <end position="394"/>
    </location>
</feature>
<gene>
    <name evidence="12" type="primary">REX4</name>
    <name evidence="12" type="ORF">OC846_004839</name>
</gene>
<evidence type="ECO:0000256" key="1">
    <source>
        <dbReference type="ARBA" id="ARBA00004123"/>
    </source>
</evidence>
<evidence type="ECO:0000256" key="3">
    <source>
        <dbReference type="ARBA" id="ARBA00016937"/>
    </source>
</evidence>
<protein>
    <recommendedName>
        <fullName evidence="3">RNA exonuclease 4</fullName>
    </recommendedName>
</protein>
<dbReference type="PANTHER" id="PTHR12801">
    <property type="entry name" value="RNA EXONUCLEASE REXO1 / RECO3 FAMILY MEMBER-RELATED"/>
    <property type="match status" value="1"/>
</dbReference>
<evidence type="ECO:0000256" key="2">
    <source>
        <dbReference type="ARBA" id="ARBA00010489"/>
    </source>
</evidence>
<keyword evidence="4" id="KW-0698">rRNA processing</keyword>
<keyword evidence="5" id="KW-0540">Nuclease</keyword>
<comment type="caution">
    <text evidence="12">The sequence shown here is derived from an EMBL/GenBank/DDBJ whole genome shotgun (WGS) entry which is preliminary data.</text>
</comment>
<evidence type="ECO:0000256" key="8">
    <source>
        <dbReference type="ARBA" id="ARBA00023242"/>
    </source>
</evidence>
<keyword evidence="6" id="KW-0378">Hydrolase</keyword>
<evidence type="ECO:0000256" key="7">
    <source>
        <dbReference type="ARBA" id="ARBA00022839"/>
    </source>
</evidence>
<dbReference type="CDD" id="cd06144">
    <property type="entry name" value="REX4_like"/>
    <property type="match status" value="1"/>
</dbReference>
<dbReference type="InterPro" id="IPR047021">
    <property type="entry name" value="REXO1/3/4-like"/>
</dbReference>
<comment type="function">
    <text evidence="9">Exoribonuclease involved in ribosome biosynthesis. Involved in the processing of ITS1, the internal transcribed spacer localized between the 18S and 5.8S rRNAs.</text>
</comment>
<evidence type="ECO:0000256" key="9">
    <source>
        <dbReference type="ARBA" id="ARBA00025599"/>
    </source>
</evidence>
<dbReference type="PANTHER" id="PTHR12801:SF45">
    <property type="entry name" value="RNA EXONUCLEASE 4"/>
    <property type="match status" value="1"/>
</dbReference>
<feature type="compositionally biased region" description="Polar residues" evidence="10">
    <location>
        <begin position="299"/>
        <end position="311"/>
    </location>
</feature>
<feature type="region of interest" description="Disordered" evidence="10">
    <location>
        <begin position="1"/>
        <end position="77"/>
    </location>
</feature>
<dbReference type="EMBL" id="JAPDMZ010000160">
    <property type="protein sequence ID" value="KAK0547477.1"/>
    <property type="molecule type" value="Genomic_DNA"/>
</dbReference>
<keyword evidence="8" id="KW-0539">Nucleus</keyword>
<dbReference type="GO" id="GO:0006364">
    <property type="term" value="P:rRNA processing"/>
    <property type="evidence" value="ECO:0007669"/>
    <property type="project" value="UniProtKB-KW"/>
</dbReference>
<organism evidence="12 13">
    <name type="scientific">Tilletia horrida</name>
    <dbReference type="NCBI Taxonomy" id="155126"/>
    <lineage>
        <taxon>Eukaryota</taxon>
        <taxon>Fungi</taxon>
        <taxon>Dikarya</taxon>
        <taxon>Basidiomycota</taxon>
        <taxon>Ustilaginomycotina</taxon>
        <taxon>Exobasidiomycetes</taxon>
        <taxon>Tilletiales</taxon>
        <taxon>Tilletiaceae</taxon>
        <taxon>Tilletia</taxon>
    </lineage>
</organism>
<dbReference type="Pfam" id="PF00929">
    <property type="entry name" value="RNase_T"/>
    <property type="match status" value="1"/>
</dbReference>
<comment type="similarity">
    <text evidence="2">Belongs to the REXO4 family.</text>
</comment>
<dbReference type="GO" id="GO:0005634">
    <property type="term" value="C:nucleus"/>
    <property type="evidence" value="ECO:0007669"/>
    <property type="project" value="UniProtKB-SubCell"/>
</dbReference>
<evidence type="ECO:0000259" key="11">
    <source>
        <dbReference type="SMART" id="SM00479"/>
    </source>
</evidence>
<dbReference type="GO" id="GO:0000027">
    <property type="term" value="P:ribosomal large subunit assembly"/>
    <property type="evidence" value="ECO:0007669"/>
    <property type="project" value="TreeGrafter"/>
</dbReference>
<feature type="compositionally biased region" description="Low complexity" evidence="10">
    <location>
        <begin position="36"/>
        <end position="62"/>
    </location>
</feature>
<dbReference type="AlphaFoldDB" id="A0AAN6GM02"/>
<evidence type="ECO:0000256" key="10">
    <source>
        <dbReference type="SAM" id="MobiDB-lite"/>
    </source>
</evidence>